<dbReference type="SUPFAM" id="SSF46785">
    <property type="entry name" value="Winged helix' DNA-binding domain"/>
    <property type="match status" value="1"/>
</dbReference>
<dbReference type="Gene3D" id="1.10.10.10">
    <property type="entry name" value="Winged helix-like DNA-binding domain superfamily/Winged helix DNA-binding domain"/>
    <property type="match status" value="1"/>
</dbReference>
<dbReference type="PANTHER" id="PTHR30154:SF46">
    <property type="entry name" value="TRANSCRIPTIONAL REGULATORY PROTEIN"/>
    <property type="match status" value="1"/>
</dbReference>
<dbReference type="GO" id="GO:0006355">
    <property type="term" value="P:regulation of DNA-templated transcription"/>
    <property type="evidence" value="ECO:0007669"/>
    <property type="project" value="UniProtKB-ARBA"/>
</dbReference>
<evidence type="ECO:0000256" key="2">
    <source>
        <dbReference type="ARBA" id="ARBA00023125"/>
    </source>
</evidence>
<dbReference type="InterPro" id="IPR036390">
    <property type="entry name" value="WH_DNA-bd_sf"/>
</dbReference>
<evidence type="ECO:0000256" key="3">
    <source>
        <dbReference type="ARBA" id="ARBA00023163"/>
    </source>
</evidence>
<dbReference type="Gene3D" id="3.30.70.920">
    <property type="match status" value="1"/>
</dbReference>
<accession>A0A126QSW5</accession>
<dbReference type="Proteomes" id="UP000055611">
    <property type="component" value="Chromosome"/>
</dbReference>
<dbReference type="GO" id="GO:0043200">
    <property type="term" value="P:response to amino acid"/>
    <property type="evidence" value="ECO:0007669"/>
    <property type="project" value="TreeGrafter"/>
</dbReference>
<dbReference type="InterPro" id="IPR036388">
    <property type="entry name" value="WH-like_DNA-bd_sf"/>
</dbReference>
<dbReference type="GO" id="GO:0005829">
    <property type="term" value="C:cytosol"/>
    <property type="evidence" value="ECO:0007669"/>
    <property type="project" value="TreeGrafter"/>
</dbReference>
<dbReference type="OrthoDB" id="9813313at2"/>
<evidence type="ECO:0000313" key="8">
    <source>
        <dbReference type="Proteomes" id="UP000295506"/>
    </source>
</evidence>
<dbReference type="InterPro" id="IPR000485">
    <property type="entry name" value="AsnC-type_HTH_dom"/>
</dbReference>
<dbReference type="Pfam" id="PF13412">
    <property type="entry name" value="HTH_24"/>
    <property type="match status" value="1"/>
</dbReference>
<dbReference type="InterPro" id="IPR011008">
    <property type="entry name" value="Dimeric_a/b-barrel"/>
</dbReference>
<gene>
    <name evidence="5" type="ORF">AWY79_03385</name>
    <name evidence="6" type="ORF">EDC59_107133</name>
</gene>
<dbReference type="AlphaFoldDB" id="A0A126QSW5"/>
<keyword evidence="2" id="KW-0238">DNA-binding</keyword>
<reference evidence="6 8" key="2">
    <citation type="submission" date="2019-03" db="EMBL/GenBank/DDBJ databases">
        <title>Genomic Encyclopedia of Type Strains, Phase IV (KMG-IV): sequencing the most valuable type-strain genomes for metagenomic binning, comparative biology and taxonomic classification.</title>
        <authorList>
            <person name="Goeker M."/>
        </authorList>
    </citation>
    <scope>NUCLEOTIDE SEQUENCE [LARGE SCALE GENOMIC DNA]</scope>
    <source>
        <strain evidence="6 8">DSM 101483</strain>
    </source>
</reference>
<dbReference type="InterPro" id="IPR019887">
    <property type="entry name" value="Tscrpt_reg_AsnC/Lrp_C"/>
</dbReference>
<organism evidence="6 8">
    <name type="scientific">Pseudodesulfovibrio indicus</name>
    <dbReference type="NCBI Taxonomy" id="1716143"/>
    <lineage>
        <taxon>Bacteria</taxon>
        <taxon>Pseudomonadati</taxon>
        <taxon>Thermodesulfobacteriota</taxon>
        <taxon>Desulfovibrionia</taxon>
        <taxon>Desulfovibrionales</taxon>
        <taxon>Desulfovibrionaceae</taxon>
    </lineage>
</organism>
<dbReference type="PRINTS" id="PR00033">
    <property type="entry name" value="HTHASNC"/>
</dbReference>
<dbReference type="Pfam" id="PF01037">
    <property type="entry name" value="AsnC_trans_reg"/>
    <property type="match status" value="1"/>
</dbReference>
<feature type="domain" description="HTH asnC-type" evidence="4">
    <location>
        <begin position="6"/>
        <end position="67"/>
    </location>
</feature>
<dbReference type="InterPro" id="IPR011991">
    <property type="entry name" value="ArsR-like_HTH"/>
</dbReference>
<evidence type="ECO:0000256" key="1">
    <source>
        <dbReference type="ARBA" id="ARBA00023015"/>
    </source>
</evidence>
<dbReference type="SUPFAM" id="SSF54909">
    <property type="entry name" value="Dimeric alpha+beta barrel"/>
    <property type="match status" value="1"/>
</dbReference>
<name>A0A126QSW5_9BACT</name>
<dbReference type="KEGG" id="dej:AWY79_03385"/>
<reference evidence="5 7" key="1">
    <citation type="journal article" date="2016" name="Front. Microbiol.">
        <title>Genome Sequence of the Piezophilic, Mesophilic Sulfate-Reducing Bacterium Desulfovibrio indicus J2T.</title>
        <authorList>
            <person name="Cao J."/>
            <person name="Maignien L."/>
            <person name="Shao Z."/>
            <person name="Alain K."/>
            <person name="Jebbar M."/>
        </authorList>
    </citation>
    <scope>NUCLEOTIDE SEQUENCE [LARGE SCALE GENOMIC DNA]</scope>
    <source>
        <strain evidence="5 7">J2</strain>
    </source>
</reference>
<dbReference type="GO" id="GO:0043565">
    <property type="term" value="F:sequence-specific DNA binding"/>
    <property type="evidence" value="ECO:0007669"/>
    <property type="project" value="InterPro"/>
</dbReference>
<evidence type="ECO:0000259" key="4">
    <source>
        <dbReference type="PROSITE" id="PS50956"/>
    </source>
</evidence>
<proteinExistence type="predicted"/>
<dbReference type="EMBL" id="CP014206">
    <property type="protein sequence ID" value="AMK12902.1"/>
    <property type="molecule type" value="Genomic_DNA"/>
</dbReference>
<evidence type="ECO:0000313" key="7">
    <source>
        <dbReference type="Proteomes" id="UP000055611"/>
    </source>
</evidence>
<dbReference type="CDD" id="cd00090">
    <property type="entry name" value="HTH_ARSR"/>
    <property type="match status" value="1"/>
</dbReference>
<dbReference type="SMART" id="SM00344">
    <property type="entry name" value="HTH_ASNC"/>
    <property type="match status" value="1"/>
</dbReference>
<keyword evidence="3" id="KW-0804">Transcription</keyword>
<dbReference type="PROSITE" id="PS50956">
    <property type="entry name" value="HTH_ASNC_2"/>
    <property type="match status" value="1"/>
</dbReference>
<dbReference type="InterPro" id="IPR019888">
    <property type="entry name" value="Tscrpt_reg_AsnC-like"/>
</dbReference>
<dbReference type="PANTHER" id="PTHR30154">
    <property type="entry name" value="LEUCINE-RESPONSIVE REGULATORY PROTEIN"/>
    <property type="match status" value="1"/>
</dbReference>
<evidence type="ECO:0000313" key="5">
    <source>
        <dbReference type="EMBL" id="AMK12902.1"/>
    </source>
</evidence>
<protein>
    <submittedName>
        <fullName evidence="6">AsnC family transcriptional regulator</fullName>
    </submittedName>
</protein>
<dbReference type="EMBL" id="SOBK01000007">
    <property type="protein sequence ID" value="TDT87938.1"/>
    <property type="molecule type" value="Genomic_DNA"/>
</dbReference>
<keyword evidence="7" id="KW-1185">Reference proteome</keyword>
<dbReference type="Proteomes" id="UP000295506">
    <property type="component" value="Unassembled WGS sequence"/>
</dbReference>
<evidence type="ECO:0000313" key="6">
    <source>
        <dbReference type="EMBL" id="TDT87938.1"/>
    </source>
</evidence>
<keyword evidence="1" id="KW-0805">Transcription regulation</keyword>
<sequence>MSVKTLDEKDIGVLRLLQEDGRMANAKLAEQLAMSEASCWRRLKRLLDDGVIKGFQALLNRKALGFGVLSFVQLSCSRHSEKTTKIFENIIKASPNVLSCHNTTGDDDFLLQVVAKDMDDYSDFIEGVIRKIPGVVNIRSNISLREIKASSRLPLG</sequence>